<protein>
    <submittedName>
        <fullName evidence="2">Pentapeptide repeat-containing protein</fullName>
    </submittedName>
</protein>
<dbReference type="SUPFAM" id="SSF141571">
    <property type="entry name" value="Pentapeptide repeat-like"/>
    <property type="match status" value="1"/>
</dbReference>
<evidence type="ECO:0000313" key="3">
    <source>
        <dbReference type="Proteomes" id="UP000236742"/>
    </source>
</evidence>
<name>A0A1H5YUJ0_9RHOB</name>
<dbReference type="Pfam" id="PF00805">
    <property type="entry name" value="Pentapeptide"/>
    <property type="match status" value="1"/>
</dbReference>
<dbReference type="InterPro" id="IPR001646">
    <property type="entry name" value="5peptide_repeat"/>
</dbReference>
<reference evidence="2 3" key="1">
    <citation type="submission" date="2016-10" db="EMBL/GenBank/DDBJ databases">
        <authorList>
            <person name="de Groot N.N."/>
        </authorList>
    </citation>
    <scope>NUCLEOTIDE SEQUENCE [LARGE SCALE GENOMIC DNA]</scope>
    <source>
        <strain evidence="2 3">DSM 23413</strain>
    </source>
</reference>
<dbReference type="PANTHER" id="PTHR47485:SF1">
    <property type="entry name" value="THYLAKOID LUMENAL 17.4 KDA PROTEIN, CHLOROPLASTIC"/>
    <property type="match status" value="1"/>
</dbReference>
<evidence type="ECO:0000313" key="2">
    <source>
        <dbReference type="EMBL" id="SEG27821.1"/>
    </source>
</evidence>
<dbReference type="AlphaFoldDB" id="A0A1H5YUJ0"/>
<organism evidence="2 3">
    <name type="scientific">Jhaorihella thermophila</name>
    <dbReference type="NCBI Taxonomy" id="488547"/>
    <lineage>
        <taxon>Bacteria</taxon>
        <taxon>Pseudomonadati</taxon>
        <taxon>Pseudomonadota</taxon>
        <taxon>Alphaproteobacteria</taxon>
        <taxon>Rhodobacterales</taxon>
        <taxon>Paracoccaceae</taxon>
        <taxon>Jhaorihella</taxon>
    </lineage>
</organism>
<dbReference type="Gene3D" id="2.160.20.80">
    <property type="entry name" value="E3 ubiquitin-protein ligase SopA"/>
    <property type="match status" value="1"/>
</dbReference>
<keyword evidence="1" id="KW-0677">Repeat</keyword>
<sequence>MDLTEATLRDIDFGGAELNIALFDFAVIENVSFDGADLGGASFRAARLINVTFEGADLQATDFEDAILENTDLTPGRFCLTQMPNESTNSTECD</sequence>
<accession>A0A1H5YUJ0</accession>
<keyword evidence="3" id="KW-1185">Reference proteome</keyword>
<proteinExistence type="predicted"/>
<dbReference type="PANTHER" id="PTHR47485">
    <property type="entry name" value="THYLAKOID LUMENAL 17.4 KDA PROTEIN, CHLOROPLASTIC"/>
    <property type="match status" value="1"/>
</dbReference>
<gene>
    <name evidence="2" type="ORF">SAMN05421751_1239</name>
</gene>
<evidence type="ECO:0000256" key="1">
    <source>
        <dbReference type="ARBA" id="ARBA00022737"/>
    </source>
</evidence>
<dbReference type="Proteomes" id="UP000236742">
    <property type="component" value="Unassembled WGS sequence"/>
</dbReference>
<dbReference type="EMBL" id="FNVD01000023">
    <property type="protein sequence ID" value="SEG27821.1"/>
    <property type="molecule type" value="Genomic_DNA"/>
</dbReference>